<evidence type="ECO:0000256" key="1">
    <source>
        <dbReference type="SAM" id="MobiDB-lite"/>
    </source>
</evidence>
<dbReference type="Proteomes" id="UP001234787">
    <property type="component" value="Unassembled WGS sequence"/>
</dbReference>
<name>A0AAD3RQU6_CRYJA</name>
<comment type="caution">
    <text evidence="2">The sequence shown here is derived from an EMBL/GenBank/DDBJ whole genome shotgun (WGS) entry which is preliminary data.</text>
</comment>
<keyword evidence="4" id="KW-1185">Reference proteome</keyword>
<sequence>MHGVKLKEMRVNPARVNRGSLSKEGLNQGEGQTKVTKMPRLLNHHPFGEGRRLTTEDPALSGILKYITHFIFSNDEAKPTGRAQRMVCVCHIEKEKLNRSVYCWKMDREYPTEEEELWNIQIS</sequence>
<evidence type="ECO:0000313" key="3">
    <source>
        <dbReference type="EMBL" id="GLJ58413.1"/>
    </source>
</evidence>
<gene>
    <name evidence="2" type="ORF">SUGI_1372970</name>
    <name evidence="3" type="ORF">SUGI_1447090</name>
</gene>
<dbReference type="AlphaFoldDB" id="A0AAD3RQU6"/>
<evidence type="ECO:0000313" key="4">
    <source>
        <dbReference type="Proteomes" id="UP001234787"/>
    </source>
</evidence>
<dbReference type="EMBL" id="BSEH01000190">
    <property type="protein sequence ID" value="GLJ57773.1"/>
    <property type="molecule type" value="Genomic_DNA"/>
</dbReference>
<accession>A0AAD3RQU6</accession>
<proteinExistence type="predicted"/>
<feature type="region of interest" description="Disordered" evidence="1">
    <location>
        <begin position="19"/>
        <end position="49"/>
    </location>
</feature>
<dbReference type="EMBL" id="BSEH01000374">
    <property type="protein sequence ID" value="GLJ58413.1"/>
    <property type="molecule type" value="Genomic_DNA"/>
</dbReference>
<organism evidence="2 4">
    <name type="scientific">Cryptomeria japonica</name>
    <name type="common">Japanese cedar</name>
    <name type="synonym">Cupressus japonica</name>
    <dbReference type="NCBI Taxonomy" id="3369"/>
    <lineage>
        <taxon>Eukaryota</taxon>
        <taxon>Viridiplantae</taxon>
        <taxon>Streptophyta</taxon>
        <taxon>Embryophyta</taxon>
        <taxon>Tracheophyta</taxon>
        <taxon>Spermatophyta</taxon>
        <taxon>Pinopsida</taxon>
        <taxon>Pinidae</taxon>
        <taxon>Conifers II</taxon>
        <taxon>Cupressales</taxon>
        <taxon>Cupressaceae</taxon>
        <taxon>Cryptomeria</taxon>
    </lineage>
</organism>
<reference evidence="2" key="1">
    <citation type="submission" date="2022-12" db="EMBL/GenBank/DDBJ databases">
        <title>Chromosome-Level Genome Assembly of Japanese Cedar (Cryptomeriajaponica D. Don).</title>
        <authorList>
            <person name="Fujino T."/>
            <person name="Yamaguchi K."/>
            <person name="Yokoyama T."/>
            <person name="Hamanaka T."/>
            <person name="Harazono Y."/>
            <person name="Kamada H."/>
            <person name="Kobayashi W."/>
            <person name="Ujino-Ihara T."/>
            <person name="Uchiyama K."/>
            <person name="Matsumoto A."/>
            <person name="Izuno A."/>
            <person name="Tsumura Y."/>
            <person name="Toyoda A."/>
            <person name="Shigenobu S."/>
            <person name="Moriguchi Y."/>
            <person name="Ueno S."/>
            <person name="Kasahara M."/>
        </authorList>
    </citation>
    <scope>NUCLEOTIDE SEQUENCE</scope>
</reference>
<protein>
    <submittedName>
        <fullName evidence="2">Uncharacterized protein</fullName>
    </submittedName>
</protein>
<evidence type="ECO:0000313" key="2">
    <source>
        <dbReference type="EMBL" id="GLJ57773.1"/>
    </source>
</evidence>